<dbReference type="OrthoDB" id="3748762at2"/>
<dbReference type="Proteomes" id="UP000380867">
    <property type="component" value="Unassembled WGS sequence"/>
</dbReference>
<keyword evidence="1" id="KW-0812">Transmembrane</keyword>
<evidence type="ECO:0000313" key="2">
    <source>
        <dbReference type="EMBL" id="KAA1395178.1"/>
    </source>
</evidence>
<reference evidence="2" key="1">
    <citation type="submission" date="2019-09" db="EMBL/GenBank/DDBJ databases">
        <authorList>
            <person name="Li J."/>
        </authorList>
    </citation>
    <scope>NUCLEOTIDE SEQUENCE [LARGE SCALE GENOMIC DNA]</scope>
    <source>
        <strain evidence="2">JCM 14732</strain>
    </source>
</reference>
<protein>
    <submittedName>
        <fullName evidence="2">Uncharacterized protein</fullName>
    </submittedName>
</protein>
<keyword evidence="1" id="KW-0472">Membrane</keyword>
<feature type="transmembrane region" description="Helical" evidence="1">
    <location>
        <begin position="51"/>
        <end position="75"/>
    </location>
</feature>
<evidence type="ECO:0000256" key="1">
    <source>
        <dbReference type="SAM" id="Phobius"/>
    </source>
</evidence>
<evidence type="ECO:0000313" key="3">
    <source>
        <dbReference type="Proteomes" id="UP000380867"/>
    </source>
</evidence>
<gene>
    <name evidence="2" type="ORF">ESP70_013465</name>
</gene>
<organism evidence="2 3">
    <name type="scientific">Aeromicrobium ginsengisoli</name>
    <dbReference type="NCBI Taxonomy" id="363867"/>
    <lineage>
        <taxon>Bacteria</taxon>
        <taxon>Bacillati</taxon>
        <taxon>Actinomycetota</taxon>
        <taxon>Actinomycetes</taxon>
        <taxon>Propionibacteriales</taxon>
        <taxon>Nocardioidaceae</taxon>
        <taxon>Aeromicrobium</taxon>
    </lineage>
</organism>
<keyword evidence="3" id="KW-1185">Reference proteome</keyword>
<sequence length="86" mass="9021">MDYTPISTRRVILAFAVTGFVALAPALFLVLQSRHPGPLSLFADDDGGYRGLVLGAGSVVVTASLVGALMLLAAIGRRVLRRPSRA</sequence>
<keyword evidence="1" id="KW-1133">Transmembrane helix</keyword>
<dbReference type="AlphaFoldDB" id="A0A5M4F9Y4"/>
<name>A0A5M4F9Y4_9ACTN</name>
<dbReference type="EMBL" id="SDPQ02000003">
    <property type="protein sequence ID" value="KAA1395178.1"/>
    <property type="molecule type" value="Genomic_DNA"/>
</dbReference>
<dbReference type="RefSeq" id="WP_149689846.1">
    <property type="nucleotide sequence ID" value="NZ_SDPQ02000003.1"/>
</dbReference>
<accession>A0A5M4F9Y4</accession>
<comment type="caution">
    <text evidence="2">The sequence shown here is derived from an EMBL/GenBank/DDBJ whole genome shotgun (WGS) entry which is preliminary data.</text>
</comment>
<proteinExistence type="predicted"/>
<feature type="transmembrane region" description="Helical" evidence="1">
    <location>
        <begin position="12"/>
        <end position="31"/>
    </location>
</feature>